<evidence type="ECO:0000313" key="2">
    <source>
        <dbReference type="EMBL" id="GBN75712.1"/>
    </source>
</evidence>
<evidence type="ECO:0000313" key="3">
    <source>
        <dbReference type="Proteomes" id="UP000499080"/>
    </source>
</evidence>
<dbReference type="EMBL" id="BGPR01009762">
    <property type="protein sequence ID" value="GBN42108.1"/>
    <property type="molecule type" value="Genomic_DNA"/>
</dbReference>
<dbReference type="OrthoDB" id="6471259at2759"/>
<keyword evidence="3" id="KW-1185">Reference proteome</keyword>
<name>A0A4Y2NR84_ARAVE</name>
<dbReference type="AlphaFoldDB" id="A0A4Y2NR84"/>
<evidence type="ECO:0000313" key="1">
    <source>
        <dbReference type="EMBL" id="GBN42108.1"/>
    </source>
</evidence>
<dbReference type="Proteomes" id="UP000499080">
    <property type="component" value="Unassembled WGS sequence"/>
</dbReference>
<organism evidence="1 3">
    <name type="scientific">Araneus ventricosus</name>
    <name type="common">Orbweaver spider</name>
    <name type="synonym">Epeira ventricosa</name>
    <dbReference type="NCBI Taxonomy" id="182803"/>
    <lineage>
        <taxon>Eukaryota</taxon>
        <taxon>Metazoa</taxon>
        <taxon>Ecdysozoa</taxon>
        <taxon>Arthropoda</taxon>
        <taxon>Chelicerata</taxon>
        <taxon>Arachnida</taxon>
        <taxon>Araneae</taxon>
        <taxon>Araneomorphae</taxon>
        <taxon>Entelegynae</taxon>
        <taxon>Araneoidea</taxon>
        <taxon>Araneidae</taxon>
        <taxon>Araneus</taxon>
    </lineage>
</organism>
<gene>
    <name evidence="1" type="ORF">AVEN_204584_1</name>
    <name evidence="2" type="ORF">AVEN_66869_1</name>
</gene>
<accession>A0A4Y2NR84</accession>
<sequence length="127" mass="14721">MHNPIKAYLPNTIFDIVLKLPRRTEQQNRFSSWARKFNQCSPLSGMGPQSFCHICQWHRTEEEQKKKMKLKKKLASKTRPVYLWEISRYKVGGVVEHVVGERPLEMQCSSSALSDGLLCSGPLFLER</sequence>
<proteinExistence type="predicted"/>
<dbReference type="EMBL" id="BGPR01017297">
    <property type="protein sequence ID" value="GBN75712.1"/>
    <property type="molecule type" value="Genomic_DNA"/>
</dbReference>
<comment type="caution">
    <text evidence="1">The sequence shown here is derived from an EMBL/GenBank/DDBJ whole genome shotgun (WGS) entry which is preliminary data.</text>
</comment>
<reference evidence="1 3" key="1">
    <citation type="journal article" date="2019" name="Sci. Rep.">
        <title>Orb-weaving spider Araneus ventricosus genome elucidates the spidroin gene catalogue.</title>
        <authorList>
            <person name="Kono N."/>
            <person name="Nakamura H."/>
            <person name="Ohtoshi R."/>
            <person name="Moran D.A.P."/>
            <person name="Shinohara A."/>
            <person name="Yoshida Y."/>
            <person name="Fujiwara M."/>
            <person name="Mori M."/>
            <person name="Tomita M."/>
            <person name="Arakawa K."/>
        </authorList>
    </citation>
    <scope>NUCLEOTIDE SEQUENCE [LARGE SCALE GENOMIC DNA]</scope>
</reference>
<protein>
    <submittedName>
        <fullName evidence="1">Uncharacterized protein</fullName>
    </submittedName>
</protein>